<dbReference type="InterPro" id="IPR023213">
    <property type="entry name" value="CAT-like_dom_sf"/>
</dbReference>
<keyword evidence="2" id="KW-0597">Phosphoprotein</keyword>
<dbReference type="PROSITE" id="PS00455">
    <property type="entry name" value="AMP_BINDING"/>
    <property type="match status" value="1"/>
</dbReference>
<dbReference type="InterPro" id="IPR025110">
    <property type="entry name" value="AMP-bd_C"/>
</dbReference>
<dbReference type="InterPro" id="IPR001242">
    <property type="entry name" value="Condensation_dom"/>
</dbReference>
<keyword evidence="1" id="KW-0596">Phosphopantetheine</keyword>
<dbReference type="RefSeq" id="WP_290205867.1">
    <property type="nucleotide sequence ID" value="NZ_JASDDK010000002.1"/>
</dbReference>
<dbReference type="InterPro" id="IPR009081">
    <property type="entry name" value="PP-bd_ACP"/>
</dbReference>
<protein>
    <submittedName>
        <fullName evidence="4">Amino acid adenylation domain-containing protein</fullName>
    </submittedName>
</protein>
<dbReference type="PANTHER" id="PTHR45527">
    <property type="entry name" value="NONRIBOSOMAL PEPTIDE SYNTHETASE"/>
    <property type="match status" value="1"/>
</dbReference>
<dbReference type="InterPro" id="IPR001031">
    <property type="entry name" value="Thioesterase"/>
</dbReference>
<reference evidence="4 5" key="1">
    <citation type="journal article" date="2023" name="Int. J. Syst. Evol. Microbiol.">
        <title>Winogradskyella bathintestinalis sp. nov., isolated from the intestine of the deep-sea loosejaw dragonfish, Malacosteus niger.</title>
        <authorList>
            <person name="Uniacke-Lowe S."/>
            <person name="Johnson C.N."/>
            <person name="Stanton C."/>
            <person name="Hill C."/>
            <person name="Ross P."/>
        </authorList>
    </citation>
    <scope>NUCLEOTIDE SEQUENCE [LARGE SCALE GENOMIC DNA]</scope>
    <source>
        <strain evidence="4 5">APC 3343</strain>
    </source>
</reference>
<dbReference type="InterPro" id="IPR020806">
    <property type="entry name" value="PKS_PP-bd"/>
</dbReference>
<gene>
    <name evidence="4" type="ORF">QMA06_05465</name>
</gene>
<dbReference type="PANTHER" id="PTHR45527:SF1">
    <property type="entry name" value="FATTY ACID SYNTHASE"/>
    <property type="match status" value="1"/>
</dbReference>
<dbReference type="SUPFAM" id="SSF53474">
    <property type="entry name" value="alpha/beta-Hydrolases"/>
    <property type="match status" value="1"/>
</dbReference>
<dbReference type="Gene3D" id="3.40.50.1820">
    <property type="entry name" value="alpha/beta hydrolase"/>
    <property type="match status" value="1"/>
</dbReference>
<dbReference type="Proteomes" id="UP001231197">
    <property type="component" value="Unassembled WGS sequence"/>
</dbReference>
<dbReference type="Gene3D" id="1.10.1200.10">
    <property type="entry name" value="ACP-like"/>
    <property type="match status" value="1"/>
</dbReference>
<dbReference type="Pfam" id="PF13193">
    <property type="entry name" value="AMP-binding_C"/>
    <property type="match status" value="1"/>
</dbReference>
<dbReference type="InterPro" id="IPR029058">
    <property type="entry name" value="AB_hydrolase_fold"/>
</dbReference>
<dbReference type="Pfam" id="PF00501">
    <property type="entry name" value="AMP-binding"/>
    <property type="match status" value="1"/>
</dbReference>
<evidence type="ECO:0000313" key="4">
    <source>
        <dbReference type="EMBL" id="MDN3492158.1"/>
    </source>
</evidence>
<dbReference type="InterPro" id="IPR010071">
    <property type="entry name" value="AA_adenyl_dom"/>
</dbReference>
<organism evidence="4 5">
    <name type="scientific">Winogradskyella bathintestinalis</name>
    <dbReference type="NCBI Taxonomy" id="3035208"/>
    <lineage>
        <taxon>Bacteria</taxon>
        <taxon>Pseudomonadati</taxon>
        <taxon>Bacteroidota</taxon>
        <taxon>Flavobacteriia</taxon>
        <taxon>Flavobacteriales</taxon>
        <taxon>Flavobacteriaceae</taxon>
        <taxon>Winogradskyella</taxon>
    </lineage>
</organism>
<dbReference type="Pfam" id="PF00550">
    <property type="entry name" value="PP-binding"/>
    <property type="match status" value="1"/>
</dbReference>
<dbReference type="EMBL" id="JASDDK010000002">
    <property type="protein sequence ID" value="MDN3492158.1"/>
    <property type="molecule type" value="Genomic_DNA"/>
</dbReference>
<dbReference type="InterPro" id="IPR020845">
    <property type="entry name" value="AMP-binding_CS"/>
</dbReference>
<dbReference type="SUPFAM" id="SSF52777">
    <property type="entry name" value="CoA-dependent acyltransferases"/>
    <property type="match status" value="2"/>
</dbReference>
<dbReference type="SMART" id="SM00823">
    <property type="entry name" value="PKS_PP"/>
    <property type="match status" value="1"/>
</dbReference>
<evidence type="ECO:0000259" key="3">
    <source>
        <dbReference type="PROSITE" id="PS50075"/>
    </source>
</evidence>
<dbReference type="SUPFAM" id="SSF47336">
    <property type="entry name" value="ACP-like"/>
    <property type="match status" value="1"/>
</dbReference>
<feature type="domain" description="Carrier" evidence="3">
    <location>
        <begin position="980"/>
        <end position="1055"/>
    </location>
</feature>
<evidence type="ECO:0000256" key="1">
    <source>
        <dbReference type="ARBA" id="ARBA00022450"/>
    </source>
</evidence>
<sequence length="1340" mass="150303">MQSTVTNQKSSISFNPFAGPTIEKVIHTTQSQAEIWIACKLGGEDANKSFNESISLILNGDLNISALENAVQGLVKRHEALRSVFSPDGRFMSVLSFVPLEFKLQDLSELTSDETKKTVSDYLLKDSNFIFDLVKGPLIKVGLLKINDKAHQLIITAHHIVCDGWSFGIMLEELGQLYSAGVNNESPLLPDVDSFSSYADDLQLYLQSEAHSKTEKYWLDLYKSSIPELTLPTDFQRPELRTFKSERLDFTMGSTLVTALKKTGVKAGCSLVTTILSAFEIFLSSETGQNDIVLGLPSADQAASGKTQMIGHCVNLLPLRSKIDLNISFTDYLKQRKSQLFDAYEHQKLTFGQLLQKLSIARDPSRVPLVPVVFNIDMGMTSAVSFLGLNYSVKSNPRAYETFELFLNATGSEDDLVLEWSYNTALFKSETIEQMMVSFQNLLQQIIETPHVELKEIFKVDDSAYTSVNNTHKTYPKLTLHQIIAERAKISPDKQALKFEKSEINYRDLALQVNRLAHCLLEKGVKPYSVVAVASPRSIELVVSLLAIVQCGAAYLPLDPSYPKHRIDFMLNDSEAKVIITSKEVSIESEAVSNKLVLEDLFFDLKNYSSDPLSTTVNNIETAYLLYTSGSTGNPKGVQVTHKNLVNFLFSMLQEPGIDESDRLVSITTISFDIAGLELFLPLISGATLVIANDDIAKDGRLLLEFIEKENITMLQATPTTWQMLLDSGWTNPLPIKALSGGEKLPLSLSKVIVSKVDELWNMYGPTETTIWSTTKQILAEDDILTIGKPIANTQVYIFSDQGLLMKPGTIGEIVIGGDGVAKGYWKRADLTSEKFISNPLDSKTNTKLYRTGDLGRLLSNGEFECLGRMDDQVKIRGHRIELGEIEEVIIGIEDIESCVVMIDEERLKAFVTTGNTVDSTENSVQKWKVALKELLPLYMVPHEINVIDEFPTTLNGKIDRKSLLRNSKLSLENVGEKTPPRSATEHLVAEIWEECLNVKNIDVFSNFFEIGGHSLVAVRVMALLEKETGKRLPLSTLMTHSTIEKLSQFMDAGSEENTWSSLVPIKPDGNKTPLYVIHGEFYNVLFLNSLAKHLDENQPMYGLQAKGLNGEDTPNDTIEEMAAHYISEIIKTNPNGPYSIAGYSFGGIIAFEMAKQLKAQGKTVEKFISFDSYVFPVYYYPDTFRKNIMAGYYTSGKMIFAISKMFSSAAKFNQRMRLFKDQFKKLFFSIKENNKEQKLERRELRELLELNIGSKALMELSKKHDLAARRYHITTEDIKVDLMIAEIPTFFKHDKKYYGWNALAKQGVKRHSVPGNHATMFIAPNDKKFSEVLQQILDY</sequence>
<dbReference type="Gene3D" id="3.30.559.30">
    <property type="entry name" value="Nonribosomal peptide synthetase, condensation domain"/>
    <property type="match status" value="1"/>
</dbReference>
<dbReference type="Pfam" id="PF00975">
    <property type="entry name" value="Thioesterase"/>
    <property type="match status" value="1"/>
</dbReference>
<accession>A0ABT7ZTV4</accession>
<dbReference type="InterPro" id="IPR045851">
    <property type="entry name" value="AMP-bd_C_sf"/>
</dbReference>
<keyword evidence="5" id="KW-1185">Reference proteome</keyword>
<dbReference type="Pfam" id="PF00668">
    <property type="entry name" value="Condensation"/>
    <property type="match status" value="1"/>
</dbReference>
<evidence type="ECO:0000313" key="5">
    <source>
        <dbReference type="Proteomes" id="UP001231197"/>
    </source>
</evidence>
<dbReference type="Gene3D" id="3.40.50.980">
    <property type="match status" value="2"/>
</dbReference>
<comment type="caution">
    <text evidence="4">The sequence shown here is derived from an EMBL/GenBank/DDBJ whole genome shotgun (WGS) entry which is preliminary data.</text>
</comment>
<dbReference type="Gene3D" id="2.30.38.10">
    <property type="entry name" value="Luciferase, Domain 3"/>
    <property type="match status" value="1"/>
</dbReference>
<evidence type="ECO:0000256" key="2">
    <source>
        <dbReference type="ARBA" id="ARBA00022553"/>
    </source>
</evidence>
<dbReference type="PROSITE" id="PS50075">
    <property type="entry name" value="CARRIER"/>
    <property type="match status" value="1"/>
</dbReference>
<name>A0ABT7ZTV4_9FLAO</name>
<proteinExistence type="predicted"/>
<dbReference type="Gene3D" id="3.30.559.10">
    <property type="entry name" value="Chloramphenicol acetyltransferase-like domain"/>
    <property type="match status" value="1"/>
</dbReference>
<dbReference type="SUPFAM" id="SSF56801">
    <property type="entry name" value="Acetyl-CoA synthetase-like"/>
    <property type="match status" value="1"/>
</dbReference>
<dbReference type="CDD" id="cd19531">
    <property type="entry name" value="LCL_NRPS-like"/>
    <property type="match status" value="1"/>
</dbReference>
<dbReference type="InterPro" id="IPR036736">
    <property type="entry name" value="ACP-like_sf"/>
</dbReference>
<dbReference type="InterPro" id="IPR000873">
    <property type="entry name" value="AMP-dep_synth/lig_dom"/>
</dbReference>
<dbReference type="NCBIfam" id="TIGR01733">
    <property type="entry name" value="AA-adenyl-dom"/>
    <property type="match status" value="1"/>
</dbReference>
<dbReference type="Gene3D" id="3.30.300.30">
    <property type="match status" value="1"/>
</dbReference>